<organism evidence="2 3">
    <name type="scientific">Electrophorus electricus</name>
    <name type="common">Electric eel</name>
    <name type="synonym">Gymnotus electricus</name>
    <dbReference type="NCBI Taxonomy" id="8005"/>
    <lineage>
        <taxon>Eukaryota</taxon>
        <taxon>Metazoa</taxon>
        <taxon>Chordata</taxon>
        <taxon>Craniata</taxon>
        <taxon>Vertebrata</taxon>
        <taxon>Euteleostomi</taxon>
        <taxon>Actinopterygii</taxon>
        <taxon>Neopterygii</taxon>
        <taxon>Teleostei</taxon>
        <taxon>Ostariophysi</taxon>
        <taxon>Gymnotiformes</taxon>
        <taxon>Gymnotoidei</taxon>
        <taxon>Gymnotidae</taxon>
        <taxon>Electrophorus</taxon>
    </lineage>
</organism>
<dbReference type="InterPro" id="IPR003599">
    <property type="entry name" value="Ig_sub"/>
</dbReference>
<dbReference type="Pfam" id="PF13895">
    <property type="entry name" value="Ig_2"/>
    <property type="match status" value="2"/>
</dbReference>
<dbReference type="InterPro" id="IPR036179">
    <property type="entry name" value="Ig-like_dom_sf"/>
</dbReference>
<dbReference type="PROSITE" id="PS50835">
    <property type="entry name" value="IG_LIKE"/>
    <property type="match status" value="3"/>
</dbReference>
<dbReference type="SMART" id="SM00409">
    <property type="entry name" value="IG"/>
    <property type="match status" value="4"/>
</dbReference>
<dbReference type="SUPFAM" id="SSF48726">
    <property type="entry name" value="Immunoglobulin"/>
    <property type="match status" value="4"/>
</dbReference>
<dbReference type="Proteomes" id="UP000314983">
    <property type="component" value="Chromosome 21"/>
</dbReference>
<dbReference type="SMART" id="SM00408">
    <property type="entry name" value="IGc2"/>
    <property type="match status" value="3"/>
</dbReference>
<evidence type="ECO:0000313" key="3">
    <source>
        <dbReference type="Proteomes" id="UP000314983"/>
    </source>
</evidence>
<dbReference type="PANTHER" id="PTHR46013:SF4">
    <property type="entry name" value="B-CELL RECEPTOR CD22-RELATED"/>
    <property type="match status" value="1"/>
</dbReference>
<keyword evidence="3" id="KW-1185">Reference proteome</keyword>
<feature type="domain" description="Ig-like" evidence="1">
    <location>
        <begin position="192"/>
        <end position="274"/>
    </location>
</feature>
<dbReference type="PANTHER" id="PTHR46013">
    <property type="entry name" value="VASCULAR CELL ADHESION MOLECULE 1"/>
    <property type="match status" value="1"/>
</dbReference>
<dbReference type="InterPro" id="IPR003598">
    <property type="entry name" value="Ig_sub2"/>
</dbReference>
<sequence length="409" mass="44837">KIRGPSKLNHNCCWSVTYVTQSICALIGSSVDIHGYYTFPDQQPTPQPAWYARLHLQVKELSHADDRVEVFSHRANVNTLRLKHLTESDSAEYLLRFKAPYMIQTDSSAGVSLSVTGLKVNVDSPAVPGSEGQTVTLSCSSTCTLPYNPTYIWYKNGQRVSHCTSVSCSVSAVRDAVSYSCATEGNENLLSPPVSLMVSSGERVEGDSVTLTCSSEANPPVLIYSWFKQRAAADTLLPTGQNYSISNISSQHSGLYYCTAHNQLGQHNSTTTLLDVLYPPRNTRALMVSSGERVEGDSVTLTCSSEANPPVLTYSWFKQRAAADTLLPTGQNYSISSISSQHSGLYYCTAHNQLGQHNSTTTLLDVLCRCSLLCVILLCYEYNKLNDILSVFILIPVLLLRPSQSPVCY</sequence>
<protein>
    <recommendedName>
        <fullName evidence="1">Ig-like domain-containing protein</fullName>
    </recommendedName>
</protein>
<evidence type="ECO:0000313" key="2">
    <source>
        <dbReference type="Ensembl" id="ENSEEEP00000054032.1"/>
    </source>
</evidence>
<dbReference type="Gene3D" id="2.60.40.10">
    <property type="entry name" value="Immunoglobulins"/>
    <property type="match status" value="4"/>
</dbReference>
<reference evidence="2" key="3">
    <citation type="submission" date="2025-09" db="UniProtKB">
        <authorList>
            <consortium name="Ensembl"/>
        </authorList>
    </citation>
    <scope>IDENTIFICATION</scope>
</reference>
<name>A0AAY5EC47_ELEEL</name>
<dbReference type="InterPro" id="IPR007110">
    <property type="entry name" value="Ig-like_dom"/>
</dbReference>
<dbReference type="AlphaFoldDB" id="A0AAY5EC47"/>
<dbReference type="InterPro" id="IPR013783">
    <property type="entry name" value="Ig-like_fold"/>
</dbReference>
<evidence type="ECO:0000259" key="1">
    <source>
        <dbReference type="PROSITE" id="PS50835"/>
    </source>
</evidence>
<dbReference type="GeneTree" id="ENSGT01010000222294"/>
<dbReference type="Ensembl" id="ENSEEET00000059680.1">
    <property type="protein sequence ID" value="ENSEEEP00000054032.1"/>
    <property type="gene ID" value="ENSEEEG00000027716.1"/>
</dbReference>
<feature type="domain" description="Ig-like" evidence="1">
    <location>
        <begin position="280"/>
        <end position="364"/>
    </location>
</feature>
<feature type="domain" description="Ig-like" evidence="1">
    <location>
        <begin position="100"/>
        <end position="191"/>
    </location>
</feature>
<reference evidence="2" key="2">
    <citation type="submission" date="2025-08" db="UniProtKB">
        <authorList>
            <consortium name="Ensembl"/>
        </authorList>
    </citation>
    <scope>IDENTIFICATION</scope>
</reference>
<proteinExistence type="predicted"/>
<accession>A0AAY5EC47</accession>
<reference evidence="2 3" key="1">
    <citation type="submission" date="2020-05" db="EMBL/GenBank/DDBJ databases">
        <title>Electrophorus electricus (electric eel) genome, fEleEle1, primary haplotype.</title>
        <authorList>
            <person name="Myers G."/>
            <person name="Meyer A."/>
            <person name="Fedrigo O."/>
            <person name="Formenti G."/>
            <person name="Rhie A."/>
            <person name="Tracey A."/>
            <person name="Sims Y."/>
            <person name="Jarvis E.D."/>
        </authorList>
    </citation>
    <scope>NUCLEOTIDE SEQUENCE [LARGE SCALE GENOMIC DNA]</scope>
</reference>